<feature type="transmembrane region" description="Helical" evidence="5">
    <location>
        <begin position="114"/>
        <end position="132"/>
    </location>
</feature>
<keyword evidence="7" id="KW-1185">Reference proteome</keyword>
<dbReference type="InterPro" id="IPR001129">
    <property type="entry name" value="Membr-assoc_MAPEG"/>
</dbReference>
<protein>
    <recommendedName>
        <fullName evidence="8">MAPEG family protein</fullName>
    </recommendedName>
</protein>
<sequence>MPTEINYLLSAVALYLFMIVMQAVAATVSKKASVSELVGPRDDLPTTGLSPFHGRTKRAQANFTEGMIMFVPLVLIAAHMDVFNVTTALGAMLFFYGRLAFAIFYYLGTPWLRTLAWFVSLIGIILFIVELAL</sequence>
<dbReference type="PANTHER" id="PTHR35371:SF1">
    <property type="entry name" value="BLR7753 PROTEIN"/>
    <property type="match status" value="1"/>
</dbReference>
<feature type="transmembrane region" description="Helical" evidence="5">
    <location>
        <begin position="6"/>
        <end position="28"/>
    </location>
</feature>
<dbReference type="InterPro" id="IPR023352">
    <property type="entry name" value="MAPEG-like_dom_sf"/>
</dbReference>
<dbReference type="Proteomes" id="UP001161390">
    <property type="component" value="Unassembled WGS sequence"/>
</dbReference>
<organism evidence="6 7">
    <name type="scientific">Algimonas porphyrae</name>
    <dbReference type="NCBI Taxonomy" id="1128113"/>
    <lineage>
        <taxon>Bacteria</taxon>
        <taxon>Pseudomonadati</taxon>
        <taxon>Pseudomonadota</taxon>
        <taxon>Alphaproteobacteria</taxon>
        <taxon>Maricaulales</taxon>
        <taxon>Robiginitomaculaceae</taxon>
        <taxon>Algimonas</taxon>
    </lineage>
</organism>
<dbReference type="SUPFAM" id="SSF161084">
    <property type="entry name" value="MAPEG domain-like"/>
    <property type="match status" value="1"/>
</dbReference>
<evidence type="ECO:0000313" key="6">
    <source>
        <dbReference type="EMBL" id="GLQ19389.1"/>
    </source>
</evidence>
<keyword evidence="3 5" id="KW-1133">Transmembrane helix</keyword>
<reference evidence="6" key="1">
    <citation type="journal article" date="2014" name="Int. J. Syst. Evol. Microbiol.">
        <title>Complete genome of a new Firmicutes species belonging to the dominant human colonic microbiota ('Ruminococcus bicirculans') reveals two chromosomes and a selective capacity to utilize plant glucans.</title>
        <authorList>
            <consortium name="NISC Comparative Sequencing Program"/>
            <person name="Wegmann U."/>
            <person name="Louis P."/>
            <person name="Goesmann A."/>
            <person name="Henrissat B."/>
            <person name="Duncan S.H."/>
            <person name="Flint H.J."/>
        </authorList>
    </citation>
    <scope>NUCLEOTIDE SEQUENCE</scope>
    <source>
        <strain evidence="6">NBRC 108216</strain>
    </source>
</reference>
<reference evidence="6" key="2">
    <citation type="submission" date="2023-01" db="EMBL/GenBank/DDBJ databases">
        <title>Draft genome sequence of Algimonas porphyrae strain NBRC 108216.</title>
        <authorList>
            <person name="Sun Q."/>
            <person name="Mori K."/>
        </authorList>
    </citation>
    <scope>NUCLEOTIDE SEQUENCE</scope>
    <source>
        <strain evidence="6">NBRC 108216</strain>
    </source>
</reference>
<comment type="caution">
    <text evidence="6">The sequence shown here is derived from an EMBL/GenBank/DDBJ whole genome shotgun (WGS) entry which is preliminary data.</text>
</comment>
<keyword evidence="2 5" id="KW-0812">Transmembrane</keyword>
<evidence type="ECO:0000256" key="2">
    <source>
        <dbReference type="ARBA" id="ARBA00022692"/>
    </source>
</evidence>
<evidence type="ECO:0000256" key="3">
    <source>
        <dbReference type="ARBA" id="ARBA00022989"/>
    </source>
</evidence>
<name>A0ABQ5UWU6_9PROT</name>
<accession>A0ABQ5UWU6</accession>
<dbReference type="RefSeq" id="WP_284369141.1">
    <property type="nucleotide sequence ID" value="NZ_BSNJ01000001.1"/>
</dbReference>
<dbReference type="Pfam" id="PF01124">
    <property type="entry name" value="MAPEG"/>
    <property type="match status" value="1"/>
</dbReference>
<evidence type="ECO:0008006" key="8">
    <source>
        <dbReference type="Google" id="ProtNLM"/>
    </source>
</evidence>
<proteinExistence type="predicted"/>
<gene>
    <name evidence="6" type="ORF">GCM10007854_03440</name>
</gene>
<evidence type="ECO:0000256" key="1">
    <source>
        <dbReference type="ARBA" id="ARBA00004370"/>
    </source>
</evidence>
<evidence type="ECO:0000313" key="7">
    <source>
        <dbReference type="Proteomes" id="UP001161390"/>
    </source>
</evidence>
<comment type="subcellular location">
    <subcellularLocation>
        <location evidence="1">Membrane</location>
    </subcellularLocation>
</comment>
<keyword evidence="4 5" id="KW-0472">Membrane</keyword>
<dbReference type="PANTHER" id="PTHR35371">
    <property type="entry name" value="INNER MEMBRANE PROTEIN"/>
    <property type="match status" value="1"/>
</dbReference>
<evidence type="ECO:0000256" key="5">
    <source>
        <dbReference type="SAM" id="Phobius"/>
    </source>
</evidence>
<dbReference type="Gene3D" id="1.20.120.550">
    <property type="entry name" value="Membrane associated eicosanoid/glutathione metabolism-like domain"/>
    <property type="match status" value="1"/>
</dbReference>
<evidence type="ECO:0000256" key="4">
    <source>
        <dbReference type="ARBA" id="ARBA00023136"/>
    </source>
</evidence>
<feature type="transmembrane region" description="Helical" evidence="5">
    <location>
        <begin position="86"/>
        <end position="107"/>
    </location>
</feature>
<dbReference type="EMBL" id="BSNJ01000001">
    <property type="protein sequence ID" value="GLQ19389.1"/>
    <property type="molecule type" value="Genomic_DNA"/>
</dbReference>